<dbReference type="InParanoid" id="A0A2K2CMS5"/>
<organism evidence="2">
    <name type="scientific">Brachypodium distachyon</name>
    <name type="common">Purple false brome</name>
    <name type="synonym">Trachynia distachya</name>
    <dbReference type="NCBI Taxonomy" id="15368"/>
    <lineage>
        <taxon>Eukaryota</taxon>
        <taxon>Viridiplantae</taxon>
        <taxon>Streptophyta</taxon>
        <taxon>Embryophyta</taxon>
        <taxon>Tracheophyta</taxon>
        <taxon>Spermatophyta</taxon>
        <taxon>Magnoliopsida</taxon>
        <taxon>Liliopsida</taxon>
        <taxon>Poales</taxon>
        <taxon>Poaceae</taxon>
        <taxon>BOP clade</taxon>
        <taxon>Pooideae</taxon>
        <taxon>Stipodae</taxon>
        <taxon>Brachypodieae</taxon>
        <taxon>Brachypodium</taxon>
    </lineage>
</organism>
<proteinExistence type="predicted"/>
<accession>A0A2K2CMS5</accession>
<reference evidence="2" key="2">
    <citation type="submission" date="2017-06" db="EMBL/GenBank/DDBJ databases">
        <title>WGS assembly of Brachypodium distachyon.</title>
        <authorList>
            <consortium name="The International Brachypodium Initiative"/>
            <person name="Lucas S."/>
            <person name="Harmon-Smith M."/>
            <person name="Lail K."/>
            <person name="Tice H."/>
            <person name="Grimwood J."/>
            <person name="Bruce D."/>
            <person name="Barry K."/>
            <person name="Shu S."/>
            <person name="Lindquist E."/>
            <person name="Wang M."/>
            <person name="Pitluck S."/>
            <person name="Vogel J.P."/>
            <person name="Garvin D.F."/>
            <person name="Mockler T.C."/>
            <person name="Schmutz J."/>
            <person name="Rokhsar D."/>
            <person name="Bevan M.W."/>
        </authorList>
    </citation>
    <scope>NUCLEOTIDE SEQUENCE</scope>
    <source>
        <strain evidence="2">Bd21</strain>
    </source>
</reference>
<evidence type="ECO:0000313" key="2">
    <source>
        <dbReference type="EMBL" id="PNT63326.1"/>
    </source>
</evidence>
<feature type="compositionally biased region" description="Basic and acidic residues" evidence="1">
    <location>
        <begin position="185"/>
        <end position="196"/>
    </location>
</feature>
<sequence length="340" mass="36779">MPPPPPPSSHFDSDVQIQLALLEQHELDQNLQLSLAPPENPFDRKGKTPIFVRPFGEGSVAMGAAMGPALAKKSMQLIQPQIPGLMPRQSEIPGPIGDQATTEPIVTPPVPAPISETGSVGAIVLDIICQNKEIMPNIAPTSGKKKLLQRYLNELLARLSNEPDVDSEEAISPIRKCNLQASSEESAKLIHKEHPHSAGSRSPKRAKSCSITYSCRSKKTSSPAASHGDISSRPSESDYVGRFHRKSRPSPRVTSEVRRSSRIQEQSRGFKRDYAAMAKGKPTRSSPLPDFNIEASGLQMDELPTESSQHLKMKAVPDPITLQLAASIAADFCGVPPGEV</sequence>
<feature type="compositionally biased region" description="Polar residues" evidence="1">
    <location>
        <begin position="209"/>
        <end position="224"/>
    </location>
</feature>
<dbReference type="AlphaFoldDB" id="A0A2K2CMS5"/>
<gene>
    <name evidence="2" type="ORF">BRADI_4g14226v3</name>
</gene>
<evidence type="ECO:0000313" key="3">
    <source>
        <dbReference type="EnsemblPlants" id="PNT63326"/>
    </source>
</evidence>
<evidence type="ECO:0000256" key="1">
    <source>
        <dbReference type="SAM" id="MobiDB-lite"/>
    </source>
</evidence>
<dbReference type="EnsemblPlants" id="PNT63326">
    <property type="protein sequence ID" value="PNT63326"/>
    <property type="gene ID" value="BRADI_4g14226v3"/>
</dbReference>
<dbReference type="Gramene" id="PNT63326">
    <property type="protein sequence ID" value="PNT63326"/>
    <property type="gene ID" value="BRADI_4g14226v3"/>
</dbReference>
<reference evidence="3" key="3">
    <citation type="submission" date="2018-08" db="UniProtKB">
        <authorList>
            <consortium name="EnsemblPlants"/>
        </authorList>
    </citation>
    <scope>IDENTIFICATION</scope>
    <source>
        <strain evidence="3">cv. Bd21</strain>
    </source>
</reference>
<keyword evidence="4" id="KW-1185">Reference proteome</keyword>
<protein>
    <submittedName>
        <fullName evidence="2 3">Uncharacterized protein</fullName>
    </submittedName>
</protein>
<dbReference type="EMBL" id="CM000883">
    <property type="protein sequence ID" value="PNT63326.1"/>
    <property type="molecule type" value="Genomic_DNA"/>
</dbReference>
<feature type="region of interest" description="Disordered" evidence="1">
    <location>
        <begin position="185"/>
        <end position="292"/>
    </location>
</feature>
<dbReference type="Proteomes" id="UP000008810">
    <property type="component" value="Chromosome 4"/>
</dbReference>
<name>A0A2K2CMS5_BRADI</name>
<reference evidence="2 3" key="1">
    <citation type="journal article" date="2010" name="Nature">
        <title>Genome sequencing and analysis of the model grass Brachypodium distachyon.</title>
        <authorList>
            <consortium name="International Brachypodium Initiative"/>
        </authorList>
    </citation>
    <scope>NUCLEOTIDE SEQUENCE [LARGE SCALE GENOMIC DNA]</scope>
    <source>
        <strain evidence="2 3">Bd21</strain>
    </source>
</reference>
<evidence type="ECO:0000313" key="4">
    <source>
        <dbReference type="Proteomes" id="UP000008810"/>
    </source>
</evidence>